<proteinExistence type="predicted"/>
<accession>A0A0A9DE42</accession>
<organism evidence="2">
    <name type="scientific">Arundo donax</name>
    <name type="common">Giant reed</name>
    <name type="synonym">Donax arundinaceus</name>
    <dbReference type="NCBI Taxonomy" id="35708"/>
    <lineage>
        <taxon>Eukaryota</taxon>
        <taxon>Viridiplantae</taxon>
        <taxon>Streptophyta</taxon>
        <taxon>Embryophyta</taxon>
        <taxon>Tracheophyta</taxon>
        <taxon>Spermatophyta</taxon>
        <taxon>Magnoliopsida</taxon>
        <taxon>Liliopsida</taxon>
        <taxon>Poales</taxon>
        <taxon>Poaceae</taxon>
        <taxon>PACMAD clade</taxon>
        <taxon>Arundinoideae</taxon>
        <taxon>Arundineae</taxon>
        <taxon>Arundo</taxon>
    </lineage>
</organism>
<dbReference type="AlphaFoldDB" id="A0A0A9DE42"/>
<protein>
    <submittedName>
        <fullName evidence="2">Uncharacterized protein</fullName>
    </submittedName>
</protein>
<dbReference type="EMBL" id="GBRH01213980">
    <property type="protein sequence ID" value="JAD83915.1"/>
    <property type="molecule type" value="Transcribed_RNA"/>
</dbReference>
<evidence type="ECO:0000256" key="1">
    <source>
        <dbReference type="SAM" id="MobiDB-lite"/>
    </source>
</evidence>
<sequence>MQVISNNNTKSQKDCNLWSLSDNNCFQGTRFQMLPRIKHIKAAQRRTIHRPNLIELTKHPQDSATPNPITQETSESTKSQKCLEVPKSKGKHLRATSIPSNQETTPADQLSLQLQTKRNPGSSLYHLAIGTRFSPRIQETVSVEPRYLDPTQRTERMANAGQASELTCAREGCIS</sequence>
<reference evidence="2" key="2">
    <citation type="journal article" date="2015" name="Data Brief">
        <title>Shoot transcriptome of the giant reed, Arundo donax.</title>
        <authorList>
            <person name="Barrero R.A."/>
            <person name="Guerrero F.D."/>
            <person name="Moolhuijzen P."/>
            <person name="Goolsby J.A."/>
            <person name="Tidwell J."/>
            <person name="Bellgard S.E."/>
            <person name="Bellgard M.I."/>
        </authorList>
    </citation>
    <scope>NUCLEOTIDE SEQUENCE</scope>
    <source>
        <tissue evidence="2">Shoot tissue taken approximately 20 cm above the soil surface</tissue>
    </source>
</reference>
<feature type="region of interest" description="Disordered" evidence="1">
    <location>
        <begin position="55"/>
        <end position="94"/>
    </location>
</feature>
<evidence type="ECO:0000313" key="2">
    <source>
        <dbReference type="EMBL" id="JAD83915.1"/>
    </source>
</evidence>
<feature type="compositionally biased region" description="Polar residues" evidence="1">
    <location>
        <begin position="62"/>
        <end position="80"/>
    </location>
</feature>
<name>A0A0A9DE42_ARUDO</name>
<reference evidence="2" key="1">
    <citation type="submission" date="2014-09" db="EMBL/GenBank/DDBJ databases">
        <authorList>
            <person name="Magalhaes I.L.F."/>
            <person name="Oliveira U."/>
            <person name="Santos F.R."/>
            <person name="Vidigal T.H.D.A."/>
            <person name="Brescovit A.D."/>
            <person name="Santos A.J."/>
        </authorList>
    </citation>
    <scope>NUCLEOTIDE SEQUENCE</scope>
    <source>
        <tissue evidence="2">Shoot tissue taken approximately 20 cm above the soil surface</tissue>
    </source>
</reference>